<dbReference type="AlphaFoldDB" id="A0A9Q5I337"/>
<organism evidence="1 2">
    <name type="scientific">Sanghuangporus baumii</name>
    <name type="common">Phellinus baumii</name>
    <dbReference type="NCBI Taxonomy" id="108892"/>
    <lineage>
        <taxon>Eukaryota</taxon>
        <taxon>Fungi</taxon>
        <taxon>Dikarya</taxon>
        <taxon>Basidiomycota</taxon>
        <taxon>Agaricomycotina</taxon>
        <taxon>Agaricomycetes</taxon>
        <taxon>Hymenochaetales</taxon>
        <taxon>Hymenochaetaceae</taxon>
        <taxon>Sanghuangporus</taxon>
    </lineage>
</organism>
<comment type="caution">
    <text evidence="1">The sequence shown here is derived from an EMBL/GenBank/DDBJ whole genome shotgun (WGS) entry which is preliminary data.</text>
</comment>
<keyword evidence="2" id="KW-1185">Reference proteome</keyword>
<name>A0A9Q5I337_SANBA</name>
<dbReference type="Proteomes" id="UP000757232">
    <property type="component" value="Unassembled WGS sequence"/>
</dbReference>
<reference evidence="1" key="1">
    <citation type="submission" date="2016-06" db="EMBL/GenBank/DDBJ databases">
        <title>Draft Genome sequence of the fungus Inonotus baumii.</title>
        <authorList>
            <person name="Zhu H."/>
            <person name="Lin W."/>
        </authorList>
    </citation>
    <scope>NUCLEOTIDE SEQUENCE</scope>
    <source>
        <strain evidence="1">821</strain>
    </source>
</reference>
<dbReference type="EMBL" id="LNZH02000117">
    <property type="protein sequence ID" value="OCB90793.1"/>
    <property type="molecule type" value="Genomic_DNA"/>
</dbReference>
<accession>A0A9Q5I337</accession>
<gene>
    <name evidence="1" type="ORF">A7U60_g1978</name>
</gene>
<dbReference type="OrthoDB" id="2748701at2759"/>
<proteinExistence type="predicted"/>
<evidence type="ECO:0000313" key="1">
    <source>
        <dbReference type="EMBL" id="OCB90793.1"/>
    </source>
</evidence>
<protein>
    <submittedName>
        <fullName evidence="1">Uncharacterized protein</fullName>
    </submittedName>
</protein>
<evidence type="ECO:0000313" key="2">
    <source>
        <dbReference type="Proteomes" id="UP000757232"/>
    </source>
</evidence>
<sequence>MNNCPTEVVTLIVEVACSSDIGQTARSVGLVSKFFRAIAEPIELRTVAVAGLKQLQSAIERICSLKLSQSSKVVDVRHLFICKLKSKHAIAADVEFRNIIDDYLPRSSFWRTRQGVQGEASYRENSDEFWKLSSDLVRRASSNLETLFLLASENWLAQRGSIFRPVNPKVLGVLSGVIFPSLVSLTVNHDASVEIAYFAEKGPLFQIPIAPSLRRLHIKSPIFLSRIYDRGQDTPQEAHPLLDNVKCEESKITHLMACEDRMWTAERAMKTIFGVDWRAQLENGTLPGELRSVILEQGIMPKFGCGTGFRNYRLWTQQFVDTIAGLNVDGLEARLPTPVYPEVGKREYELLLSEWKGVTLALRQWIFLHPTL</sequence>